<gene>
    <name evidence="7" type="ORF">D6D22_08052</name>
</gene>
<comment type="similarity">
    <text evidence="6">Belongs to the class I-like SAM-binding methyltransferase superfamily. Cation-dependent O-methyltransferase family.</text>
</comment>
<evidence type="ECO:0000256" key="4">
    <source>
        <dbReference type="ARBA" id="ARBA00022691"/>
    </source>
</evidence>
<protein>
    <recommendedName>
        <fullName evidence="1">catechol O-methyltransferase</fullName>
        <ecNumber evidence="1">2.1.1.6</ecNumber>
    </recommendedName>
</protein>
<dbReference type="InterPro" id="IPR029063">
    <property type="entry name" value="SAM-dependent_MTases_sf"/>
</dbReference>
<keyword evidence="4" id="KW-0949">S-adenosyl-L-methionine</keyword>
<keyword evidence="2 7" id="KW-0489">Methyltransferase</keyword>
<evidence type="ECO:0000256" key="5">
    <source>
        <dbReference type="ARBA" id="ARBA00022939"/>
    </source>
</evidence>
<dbReference type="SUPFAM" id="SSF53335">
    <property type="entry name" value="S-adenosyl-L-methionine-dependent methyltransferases"/>
    <property type="match status" value="1"/>
</dbReference>
<dbReference type="PANTHER" id="PTHR43836:SF2">
    <property type="entry name" value="CATECHOL O-METHYLTRANSFERASE 1-RELATED"/>
    <property type="match status" value="1"/>
</dbReference>
<evidence type="ECO:0000256" key="2">
    <source>
        <dbReference type="ARBA" id="ARBA00022603"/>
    </source>
</evidence>
<evidence type="ECO:0000256" key="3">
    <source>
        <dbReference type="ARBA" id="ARBA00022679"/>
    </source>
</evidence>
<name>A0A4S8X811_AURPU</name>
<comment type="caution">
    <text evidence="7">The sequence shown here is derived from an EMBL/GenBank/DDBJ whole genome shotgun (WGS) entry which is preliminary data.</text>
</comment>
<reference evidence="7 8" key="1">
    <citation type="submission" date="2018-10" db="EMBL/GenBank/DDBJ databases">
        <title>Fifty Aureobasidium pullulans genomes reveal a recombining polyextremotolerant generalist.</title>
        <authorList>
            <person name="Gostincar C."/>
            <person name="Turk M."/>
            <person name="Zajc J."/>
            <person name="Gunde-Cimerman N."/>
        </authorList>
    </citation>
    <scope>NUCLEOTIDE SEQUENCE [LARGE SCALE GENOMIC DNA]</scope>
    <source>
        <strain evidence="7 8">EXF-11013</strain>
    </source>
</reference>
<evidence type="ECO:0000256" key="1">
    <source>
        <dbReference type="ARBA" id="ARBA00012880"/>
    </source>
</evidence>
<dbReference type="EC" id="2.1.1.6" evidence="1"/>
<dbReference type="GO" id="GO:0008171">
    <property type="term" value="F:O-methyltransferase activity"/>
    <property type="evidence" value="ECO:0007669"/>
    <property type="project" value="InterPro"/>
</dbReference>
<dbReference type="Proteomes" id="UP000310687">
    <property type="component" value="Unassembled WGS sequence"/>
</dbReference>
<dbReference type="EMBL" id="QZAL01000153">
    <property type="protein sequence ID" value="THW35639.1"/>
    <property type="molecule type" value="Genomic_DNA"/>
</dbReference>
<dbReference type="GO" id="GO:0032259">
    <property type="term" value="P:methylation"/>
    <property type="evidence" value="ECO:0007669"/>
    <property type="project" value="UniProtKB-KW"/>
</dbReference>
<organism evidence="7 8">
    <name type="scientific">Aureobasidium pullulans</name>
    <name type="common">Black yeast</name>
    <name type="synonym">Pullularia pullulans</name>
    <dbReference type="NCBI Taxonomy" id="5580"/>
    <lineage>
        <taxon>Eukaryota</taxon>
        <taxon>Fungi</taxon>
        <taxon>Dikarya</taxon>
        <taxon>Ascomycota</taxon>
        <taxon>Pezizomycotina</taxon>
        <taxon>Dothideomycetes</taxon>
        <taxon>Dothideomycetidae</taxon>
        <taxon>Dothideales</taxon>
        <taxon>Saccotheciaceae</taxon>
        <taxon>Aureobasidium</taxon>
    </lineage>
</organism>
<dbReference type="Pfam" id="PF13578">
    <property type="entry name" value="Methyltransf_24"/>
    <property type="match status" value="1"/>
</dbReference>
<dbReference type="PANTHER" id="PTHR43836">
    <property type="entry name" value="CATECHOL O-METHYLTRANSFERASE 1-RELATED"/>
    <property type="match status" value="1"/>
</dbReference>
<evidence type="ECO:0000256" key="6">
    <source>
        <dbReference type="ARBA" id="ARBA00023453"/>
    </source>
</evidence>
<accession>A0A4S8X811</accession>
<keyword evidence="3 7" id="KW-0808">Transferase</keyword>
<evidence type="ECO:0000313" key="7">
    <source>
        <dbReference type="EMBL" id="THW35639.1"/>
    </source>
</evidence>
<dbReference type="InterPro" id="IPR002935">
    <property type="entry name" value="SAM_O-MeTrfase"/>
</dbReference>
<sequence length="327" mass="36272">MTDPSPDIPWYKAYTGSTPQGRVLHLPHSITPSTNTHQLGDGREQSLLTHVRNLSPTTPSSVATAIDSFGFSNQYLMTIGPRKATLLTSLITSRKPKIMVELGGYIGYSAVVLGAAVKAAGSEKYISIENNEVFASIAREMVSMAGLDGFVEVQVGRSDFLLRELAASASFASGEGLDLLFVDHYKPAYLHDLMLVEEIGLVREGTWVVADNVGHPGAPEYKAYVLCSVEEKKRRVQRGQKEANPNARNWYLREGERGVEAEEESVVGRPESEYDTECLEAFEPDGYHHIDEMSWLRFQKMRQCLDNLYKELIGICVGDETMTLIGY</sequence>
<dbReference type="Gene3D" id="3.40.50.150">
    <property type="entry name" value="Vaccinia Virus protein VP39"/>
    <property type="match status" value="1"/>
</dbReference>
<keyword evidence="5" id="KW-0128">Catecholamine metabolism</keyword>
<dbReference type="GO" id="GO:0006584">
    <property type="term" value="P:catecholamine metabolic process"/>
    <property type="evidence" value="ECO:0007669"/>
    <property type="project" value="UniProtKB-KW"/>
</dbReference>
<dbReference type="AlphaFoldDB" id="A0A4S8X811"/>
<evidence type="ECO:0000313" key="8">
    <source>
        <dbReference type="Proteomes" id="UP000310687"/>
    </source>
</evidence>
<proteinExistence type="inferred from homology"/>
<dbReference type="PROSITE" id="PS51682">
    <property type="entry name" value="SAM_OMT_I"/>
    <property type="match status" value="1"/>
</dbReference>